<dbReference type="RefSeq" id="XP_031577501.1">
    <property type="nucleotide sequence ID" value="XM_031724628.1"/>
</dbReference>
<dbReference type="VEuPathDB" id="FungiDB:BDBG_16743"/>
<dbReference type="KEGG" id="bgh:BDBG_16743"/>
<sequence>MHKPVSHAWQGPESSFAFILPSFVHQPYRATRNGCLQMDPDGVIGALLININKVETSSFWAARRETDPHDPSHTLDVTHSTRGQIHQHREVTVRHLQIAPKLHRWMDSWLPLLLLGPDCELSQKEIKASIFFPFGEQSHLFKTGPARFSISCIAFYPLFLSLRFSSQTAP</sequence>
<evidence type="ECO:0000313" key="1">
    <source>
        <dbReference type="EMBL" id="OAT06934.1"/>
    </source>
</evidence>
<name>A0A179UG24_BLAGS</name>
<dbReference type="GeneID" id="42528757"/>
<evidence type="ECO:0000313" key="2">
    <source>
        <dbReference type="Proteomes" id="UP000002038"/>
    </source>
</evidence>
<organism evidence="1 2">
    <name type="scientific">Blastomyces gilchristii (strain SLH14081)</name>
    <name type="common">Blastomyces dermatitidis</name>
    <dbReference type="NCBI Taxonomy" id="559298"/>
    <lineage>
        <taxon>Eukaryota</taxon>
        <taxon>Fungi</taxon>
        <taxon>Dikarya</taxon>
        <taxon>Ascomycota</taxon>
        <taxon>Pezizomycotina</taxon>
        <taxon>Eurotiomycetes</taxon>
        <taxon>Eurotiomycetidae</taxon>
        <taxon>Onygenales</taxon>
        <taxon>Ajellomycetaceae</taxon>
        <taxon>Blastomyces</taxon>
    </lineage>
</organism>
<dbReference type="EMBL" id="GG657451">
    <property type="protein sequence ID" value="OAT06934.1"/>
    <property type="molecule type" value="Genomic_DNA"/>
</dbReference>
<dbReference type="Proteomes" id="UP000002038">
    <property type="component" value="Unassembled WGS sequence"/>
</dbReference>
<dbReference type="AlphaFoldDB" id="A0A179UG24"/>
<gene>
    <name evidence="1" type="ORF">BDBG_16743</name>
</gene>
<accession>A0A179UG24</accession>
<proteinExistence type="predicted"/>
<keyword evidence="2" id="KW-1185">Reference proteome</keyword>
<reference evidence="2" key="1">
    <citation type="journal article" date="2015" name="PLoS Genet.">
        <title>The dynamic genome and transcriptome of the human fungal pathogen Blastomyces and close relative Emmonsia.</title>
        <authorList>
            <person name="Munoz J.F."/>
            <person name="Gauthier G.M."/>
            <person name="Desjardins C.A."/>
            <person name="Gallo J.E."/>
            <person name="Holder J."/>
            <person name="Sullivan T.D."/>
            <person name="Marty A.J."/>
            <person name="Carmen J.C."/>
            <person name="Chen Z."/>
            <person name="Ding L."/>
            <person name="Gujja S."/>
            <person name="Magrini V."/>
            <person name="Misas E."/>
            <person name="Mitreva M."/>
            <person name="Priest M."/>
            <person name="Saif S."/>
            <person name="Whiston E.A."/>
            <person name="Young S."/>
            <person name="Zeng Q."/>
            <person name="Goldman W.E."/>
            <person name="Mardis E.R."/>
            <person name="Taylor J.W."/>
            <person name="McEwen J.G."/>
            <person name="Clay O.K."/>
            <person name="Klein B.S."/>
            <person name="Cuomo C.A."/>
        </authorList>
    </citation>
    <scope>NUCLEOTIDE SEQUENCE [LARGE SCALE GENOMIC DNA]</scope>
    <source>
        <strain evidence="2">SLH14081</strain>
    </source>
</reference>
<protein>
    <submittedName>
        <fullName evidence="1">Uncharacterized protein</fullName>
    </submittedName>
</protein>